<dbReference type="OrthoDB" id="10370014at2759"/>
<dbReference type="AlphaFoldDB" id="A0A8J5XC96"/>
<reference evidence="1" key="1">
    <citation type="submission" date="2021-05" db="EMBL/GenBank/DDBJ databases">
        <title>The genome of the haptophyte Pavlova lutheri (Diacronema luteri, Pavlovales) - a model for lipid biosynthesis in eukaryotic algae.</title>
        <authorList>
            <person name="Hulatt C.J."/>
            <person name="Posewitz M.C."/>
        </authorList>
    </citation>
    <scope>NUCLEOTIDE SEQUENCE</scope>
    <source>
        <strain evidence="1">NIVA-4/92</strain>
    </source>
</reference>
<comment type="caution">
    <text evidence="1">The sequence shown here is derived from an EMBL/GenBank/DDBJ whole genome shotgun (WGS) entry which is preliminary data.</text>
</comment>
<evidence type="ECO:0000313" key="2">
    <source>
        <dbReference type="Proteomes" id="UP000751190"/>
    </source>
</evidence>
<gene>
    <name evidence="1" type="ORF">KFE25_012717</name>
</gene>
<dbReference type="Proteomes" id="UP000751190">
    <property type="component" value="Unassembled WGS sequence"/>
</dbReference>
<name>A0A8J5XC96_DIALT</name>
<keyword evidence="2" id="KW-1185">Reference proteome</keyword>
<organism evidence="1 2">
    <name type="scientific">Diacronema lutheri</name>
    <name type="common">Unicellular marine alga</name>
    <name type="synonym">Monochrysis lutheri</name>
    <dbReference type="NCBI Taxonomy" id="2081491"/>
    <lineage>
        <taxon>Eukaryota</taxon>
        <taxon>Haptista</taxon>
        <taxon>Haptophyta</taxon>
        <taxon>Pavlovophyceae</taxon>
        <taxon>Pavlovales</taxon>
        <taxon>Pavlovaceae</taxon>
        <taxon>Diacronema</taxon>
    </lineage>
</organism>
<protein>
    <submittedName>
        <fullName evidence="1">Uncharacterized protein</fullName>
    </submittedName>
</protein>
<sequence length="124" mass="13369">MMIGSALGFGPAMRPPNYWKSVSVENSGASPIVLDVTFGDNETGHHVITETHTLQAGELFTFPEQQYEEGGWTSVARVQHLDAQCVNGSFLSERQTFVPQPTAGVEAAHQVHMSCTAGILGVHM</sequence>
<accession>A0A8J5XC96</accession>
<evidence type="ECO:0000313" key="1">
    <source>
        <dbReference type="EMBL" id="KAG8458057.1"/>
    </source>
</evidence>
<dbReference type="EMBL" id="JAGTXO010000057">
    <property type="protein sequence ID" value="KAG8458057.1"/>
    <property type="molecule type" value="Genomic_DNA"/>
</dbReference>
<proteinExistence type="predicted"/>